<organism evidence="1 2">
    <name type="scientific">Scophthalmus maximus</name>
    <name type="common">Turbot</name>
    <name type="synonym">Psetta maxima</name>
    <dbReference type="NCBI Taxonomy" id="52904"/>
    <lineage>
        <taxon>Eukaryota</taxon>
        <taxon>Metazoa</taxon>
        <taxon>Chordata</taxon>
        <taxon>Craniata</taxon>
        <taxon>Vertebrata</taxon>
        <taxon>Euteleostomi</taxon>
        <taxon>Actinopterygii</taxon>
        <taxon>Neopterygii</taxon>
        <taxon>Teleostei</taxon>
        <taxon>Neoteleostei</taxon>
        <taxon>Acanthomorphata</taxon>
        <taxon>Carangaria</taxon>
        <taxon>Pleuronectiformes</taxon>
        <taxon>Pleuronectoidei</taxon>
        <taxon>Scophthalmidae</taxon>
        <taxon>Scophthalmus</taxon>
    </lineage>
</organism>
<dbReference type="Proteomes" id="UP000438429">
    <property type="component" value="Unassembled WGS sequence"/>
</dbReference>
<name>A0A6A4TNU4_SCOMX</name>
<protein>
    <submittedName>
        <fullName evidence="1">Uncharacterized protein</fullName>
    </submittedName>
</protein>
<evidence type="ECO:0000313" key="2">
    <source>
        <dbReference type="Proteomes" id="UP000438429"/>
    </source>
</evidence>
<gene>
    <name evidence="1" type="ORF">F2P81_001739</name>
</gene>
<proteinExistence type="predicted"/>
<reference evidence="1 2" key="1">
    <citation type="submission" date="2019-06" db="EMBL/GenBank/DDBJ databases">
        <title>Draft genomes of female and male turbot (Scophthalmus maximus).</title>
        <authorList>
            <person name="Xu H."/>
            <person name="Xu X.-W."/>
            <person name="Shao C."/>
            <person name="Chen S."/>
        </authorList>
    </citation>
    <scope>NUCLEOTIDE SEQUENCE [LARGE SCALE GENOMIC DNA]</scope>
    <source>
        <strain evidence="1">Ysfricsl-2016a</strain>
        <tissue evidence="1">Blood</tissue>
    </source>
</reference>
<dbReference type="AlphaFoldDB" id="A0A6A4TNU4"/>
<dbReference type="EMBL" id="VEVO01000002">
    <property type="protein sequence ID" value="KAF0045210.1"/>
    <property type="molecule type" value="Genomic_DNA"/>
</dbReference>
<evidence type="ECO:0000313" key="1">
    <source>
        <dbReference type="EMBL" id="KAF0045210.1"/>
    </source>
</evidence>
<comment type="caution">
    <text evidence="1">The sequence shown here is derived from an EMBL/GenBank/DDBJ whole genome shotgun (WGS) entry which is preliminary data.</text>
</comment>
<accession>A0A6A4TNU4</accession>
<sequence>MSVRASSTAFELNPRTTWSKERNVFWSLNAEDVRLLRISSPPPVTLLTCVGAAGNPTTDFSTAEIRFAAQRSPFRRIWIPGQLHHDCSCKCELRSPQRLRAYGDLLGEYLVCAHDTVGKFGPRHRGRRREMNRVCLMLLYISVFLSQRTVPRLRKVVQIMKSQWN</sequence>